<accession>A0A0F8Y242</accession>
<dbReference type="EMBL" id="LAZR01059513">
    <property type="protein sequence ID" value="KKK67635.1"/>
    <property type="molecule type" value="Genomic_DNA"/>
</dbReference>
<reference evidence="1" key="1">
    <citation type="journal article" date="2015" name="Nature">
        <title>Complex archaea that bridge the gap between prokaryotes and eukaryotes.</title>
        <authorList>
            <person name="Spang A."/>
            <person name="Saw J.H."/>
            <person name="Jorgensen S.L."/>
            <person name="Zaremba-Niedzwiedzka K."/>
            <person name="Martijn J."/>
            <person name="Lind A.E."/>
            <person name="van Eijk R."/>
            <person name="Schleper C."/>
            <person name="Guy L."/>
            <person name="Ettema T.J."/>
        </authorList>
    </citation>
    <scope>NUCLEOTIDE SEQUENCE</scope>
</reference>
<sequence length="81" mass="9357">MLYGEIEQIENINKSLPTYHYDDLNIGEGIISKKEARINIGNNHYLLIGESGSVFINKSMFWPLSLVGRKTRFMLVAREIR</sequence>
<proteinExistence type="predicted"/>
<comment type="caution">
    <text evidence="1">The sequence shown here is derived from an EMBL/GenBank/DDBJ whole genome shotgun (WGS) entry which is preliminary data.</text>
</comment>
<evidence type="ECO:0000313" key="1">
    <source>
        <dbReference type="EMBL" id="KKK67635.1"/>
    </source>
</evidence>
<dbReference type="AlphaFoldDB" id="A0A0F8Y242"/>
<organism evidence="1">
    <name type="scientific">marine sediment metagenome</name>
    <dbReference type="NCBI Taxonomy" id="412755"/>
    <lineage>
        <taxon>unclassified sequences</taxon>
        <taxon>metagenomes</taxon>
        <taxon>ecological metagenomes</taxon>
    </lineage>
</organism>
<protein>
    <submittedName>
        <fullName evidence="1">Uncharacterized protein</fullName>
    </submittedName>
</protein>
<name>A0A0F8Y242_9ZZZZ</name>
<gene>
    <name evidence="1" type="ORF">LCGC14_2952090</name>
</gene>